<reference evidence="1 2" key="1">
    <citation type="submission" date="2023-10" db="EMBL/GenBank/DDBJ databases">
        <title>Draft genome sequence of Xylaria bambusicola isolate GMP-LS, the root and basal stem rot pathogen of sugarcane in Indonesia.</title>
        <authorList>
            <person name="Selvaraj P."/>
            <person name="Muralishankar V."/>
            <person name="Muruganantham S."/>
            <person name="Sp S."/>
            <person name="Haryani S."/>
            <person name="Lau K.J.X."/>
            <person name="Naqvi N.I."/>
        </authorList>
    </citation>
    <scope>NUCLEOTIDE SEQUENCE [LARGE SCALE GENOMIC DNA]</scope>
    <source>
        <strain evidence="1">GMP-LS</strain>
    </source>
</reference>
<keyword evidence="2" id="KW-1185">Reference proteome</keyword>
<dbReference type="AlphaFoldDB" id="A0AAN7UUM4"/>
<comment type="caution">
    <text evidence="1">The sequence shown here is derived from an EMBL/GenBank/DDBJ whole genome shotgun (WGS) entry which is preliminary data.</text>
</comment>
<evidence type="ECO:0000313" key="1">
    <source>
        <dbReference type="EMBL" id="KAK5636357.1"/>
    </source>
</evidence>
<sequence>MVAFDCYDIQTFASQSRETSQGDEAIERNQFEDSNEMHAPKIMFYQCKLPRIHGFEFDKCQPFQSQCNQLFACKLPTSPKDHDQPNDMFLLQMVEARKTCEIQLGELWVECREDLILGVSYVCRGVERGGIGDYQDSGANPAPI</sequence>
<protein>
    <submittedName>
        <fullName evidence="1">Uncharacterized protein</fullName>
    </submittedName>
</protein>
<name>A0AAN7UUM4_9PEZI</name>
<evidence type="ECO:0000313" key="2">
    <source>
        <dbReference type="Proteomes" id="UP001305414"/>
    </source>
</evidence>
<gene>
    <name evidence="1" type="ORF">RRF57_012069</name>
</gene>
<dbReference type="EMBL" id="JAWHQM010000067">
    <property type="protein sequence ID" value="KAK5636357.1"/>
    <property type="molecule type" value="Genomic_DNA"/>
</dbReference>
<dbReference type="Proteomes" id="UP001305414">
    <property type="component" value="Unassembled WGS sequence"/>
</dbReference>
<organism evidence="1 2">
    <name type="scientific">Xylaria bambusicola</name>
    <dbReference type="NCBI Taxonomy" id="326684"/>
    <lineage>
        <taxon>Eukaryota</taxon>
        <taxon>Fungi</taxon>
        <taxon>Dikarya</taxon>
        <taxon>Ascomycota</taxon>
        <taxon>Pezizomycotina</taxon>
        <taxon>Sordariomycetes</taxon>
        <taxon>Xylariomycetidae</taxon>
        <taxon>Xylariales</taxon>
        <taxon>Xylariaceae</taxon>
        <taxon>Xylaria</taxon>
    </lineage>
</organism>
<proteinExistence type="predicted"/>
<accession>A0AAN7UUM4</accession>